<dbReference type="InterPro" id="IPR008979">
    <property type="entry name" value="Galactose-bd-like_sf"/>
</dbReference>
<dbReference type="SUPFAM" id="SSF49299">
    <property type="entry name" value="PKD domain"/>
    <property type="match status" value="1"/>
</dbReference>
<dbReference type="InterPro" id="IPR005084">
    <property type="entry name" value="CBM6"/>
</dbReference>
<dbReference type="InterPro" id="IPR011041">
    <property type="entry name" value="Quinoprot_gluc/sorb_DH_b-prop"/>
</dbReference>
<dbReference type="Gene3D" id="2.120.10.30">
    <property type="entry name" value="TolB, C-terminal domain"/>
    <property type="match status" value="1"/>
</dbReference>
<dbReference type="Gene3D" id="2.60.120.260">
    <property type="entry name" value="Galactose-binding domain-like"/>
    <property type="match status" value="1"/>
</dbReference>
<dbReference type="CDD" id="cd00146">
    <property type="entry name" value="PKD"/>
    <property type="match status" value="1"/>
</dbReference>
<dbReference type="Pfam" id="PF18911">
    <property type="entry name" value="PKD_4"/>
    <property type="match status" value="1"/>
</dbReference>
<dbReference type="PANTHER" id="PTHR19328">
    <property type="entry name" value="HEDGEHOG-INTERACTING PROTEIN"/>
    <property type="match status" value="1"/>
</dbReference>
<gene>
    <name evidence="4" type="ORF">OJ962_12140</name>
</gene>
<dbReference type="InterPro" id="IPR000601">
    <property type="entry name" value="PKD_dom"/>
</dbReference>
<dbReference type="InterPro" id="IPR022409">
    <property type="entry name" value="PKD/Chitinase_dom"/>
</dbReference>
<evidence type="ECO:0000256" key="1">
    <source>
        <dbReference type="SAM" id="MobiDB-lite"/>
    </source>
</evidence>
<dbReference type="EMBL" id="JAPCID010000014">
    <property type="protein sequence ID" value="MDA0138252.1"/>
    <property type="molecule type" value="Genomic_DNA"/>
</dbReference>
<dbReference type="InterPro" id="IPR011042">
    <property type="entry name" value="6-blade_b-propeller_TolB-like"/>
</dbReference>
<dbReference type="RefSeq" id="WP_202956484.1">
    <property type="nucleotide sequence ID" value="NZ_JAPCID010000014.1"/>
</dbReference>
<dbReference type="SUPFAM" id="SSF49785">
    <property type="entry name" value="Galactose-binding domain-like"/>
    <property type="match status" value="1"/>
</dbReference>
<evidence type="ECO:0000313" key="5">
    <source>
        <dbReference type="Proteomes" id="UP001147700"/>
    </source>
</evidence>
<feature type="region of interest" description="Disordered" evidence="1">
    <location>
        <begin position="736"/>
        <end position="764"/>
    </location>
</feature>
<dbReference type="Pfam" id="PF07995">
    <property type="entry name" value="GSDH"/>
    <property type="match status" value="1"/>
</dbReference>
<dbReference type="SMART" id="SM00089">
    <property type="entry name" value="PKD"/>
    <property type="match status" value="1"/>
</dbReference>
<evidence type="ECO:0000313" key="4">
    <source>
        <dbReference type="EMBL" id="MDA0138252.1"/>
    </source>
</evidence>
<reference evidence="4" key="1">
    <citation type="submission" date="2022-10" db="EMBL/GenBank/DDBJ databases">
        <title>The WGS of Solirubrobacter sp. CPCC 204708.</title>
        <authorList>
            <person name="Jiang Z."/>
        </authorList>
    </citation>
    <scope>NUCLEOTIDE SEQUENCE</scope>
    <source>
        <strain evidence="4">CPCC 204708</strain>
    </source>
</reference>
<evidence type="ECO:0000256" key="2">
    <source>
        <dbReference type="SAM" id="SignalP"/>
    </source>
</evidence>
<sequence length="943" mass="99849">MGRTLAGLLAATALVAVPDAAEAQPPPADDRFEVTLLERNITQGIRIETLPDGRVLLAERDGRLKVFKPDTGSTVVAGQIPTGTNGELGFVGLAAAPDFATTRHLYAHYVPTAPAYTISRISRVSRFTLAGDTLDLSSETPIYNVQHPVYAGGGHSAGDLEFAPNGDLYIATGDNTGCCASFGYPPMDERPNQIANDAQATSANTNNPNGKILRIRPLANPGTTVGEGSTYEIPPGNLFTGAEDGGGKTLREIYAMGLRNPFTIGHVSNEGELWFADYGPDATLADATRGPAGHVSMIRTTKPANFGWPYCYVPGQPYGDWDYVAGASRGFYDCDNLVNDSPNNLTPPANSFVNAGLRDIPDNTPRTMWWTYSAGSPTTPFETLFGGGAMAGPKYTYDASNPSPSKFPQWFDGRYFFFDWTTDWVATAAFNSDGSVKDNQFFLPLHTFVKPMDMQFGADGALYVLAYGNGWGANNDDTGLYRVTYAAGNRRPSVKATADKDSGATPLTVNFDATGSSDPDGDAITYSWDWTNDGTADATGAKVSHTYSTAGSYVARLTVTDAQGASSIQNFPVTVGNTRPVVKIVAPPDGTPHALGQPLTFRVSVSDVEDGAAADCTKVAVTFSLGHNSHAHPETTLNPGPDCTATVTPDRNSTHTGNLYLFTVLEAVYTDSGGLTGTAAAEYAPPTQNTNVYPLGEGAGLYTGRTFMQGPGHWFMFRNYDLATIGAIRMSISSRGSGGTMEVRADSPTGPLITSVEMPDTKPPASLQRNYVTLSAPIRHKPVGAHDLYFVTKWTDPAEHGPDDAFPEIFFETFTLVPIAASTDAPGTVGGTVPATLSLSVGVSSFSPFTPGVAREYTASTEATVTSTAGDATLSVSDPGHLTNGAFSLPQPLRVELGTTQWSGPVSNAKVPVTFKQTIGATDALRTGTYSRTLTFTLSTTRP</sequence>
<dbReference type="Proteomes" id="UP001147700">
    <property type="component" value="Unassembled WGS sequence"/>
</dbReference>
<protein>
    <submittedName>
        <fullName evidence="4">PQQ-dependent sugar dehydrogenase</fullName>
    </submittedName>
</protein>
<dbReference type="InterPro" id="IPR035986">
    <property type="entry name" value="PKD_dom_sf"/>
</dbReference>
<dbReference type="Gene3D" id="2.60.40.10">
    <property type="entry name" value="Immunoglobulins"/>
    <property type="match status" value="1"/>
</dbReference>
<keyword evidence="5" id="KW-1185">Reference proteome</keyword>
<name>A0ABT4RI71_9ACTN</name>
<dbReference type="SUPFAM" id="SSF50952">
    <property type="entry name" value="Soluble quinoprotein glucose dehydrogenase"/>
    <property type="match status" value="1"/>
</dbReference>
<comment type="caution">
    <text evidence="4">The sequence shown here is derived from an EMBL/GenBank/DDBJ whole genome shotgun (WGS) entry which is preliminary data.</text>
</comment>
<feature type="signal peptide" evidence="2">
    <location>
        <begin position="1"/>
        <end position="23"/>
    </location>
</feature>
<dbReference type="PANTHER" id="PTHR19328:SF75">
    <property type="entry name" value="ALDOSE SUGAR DEHYDROGENASE YLII"/>
    <property type="match status" value="1"/>
</dbReference>
<dbReference type="Pfam" id="PF03422">
    <property type="entry name" value="CBM_6"/>
    <property type="match status" value="1"/>
</dbReference>
<proteinExistence type="predicted"/>
<dbReference type="CDD" id="cd04084">
    <property type="entry name" value="CBM6_xylanase-like"/>
    <property type="match status" value="1"/>
</dbReference>
<feature type="chain" id="PRO_5047176555" evidence="2">
    <location>
        <begin position="24"/>
        <end position="943"/>
    </location>
</feature>
<evidence type="ECO:0000259" key="3">
    <source>
        <dbReference type="PROSITE" id="PS50093"/>
    </source>
</evidence>
<feature type="domain" description="PKD" evidence="3">
    <location>
        <begin position="492"/>
        <end position="575"/>
    </location>
</feature>
<dbReference type="PROSITE" id="PS50093">
    <property type="entry name" value="PKD"/>
    <property type="match status" value="1"/>
</dbReference>
<dbReference type="InterPro" id="IPR013783">
    <property type="entry name" value="Ig-like_fold"/>
</dbReference>
<dbReference type="InterPro" id="IPR012938">
    <property type="entry name" value="Glc/Sorbosone_DH"/>
</dbReference>
<keyword evidence="2" id="KW-0732">Signal</keyword>
<organism evidence="4 5">
    <name type="scientific">Solirubrobacter deserti</name>
    <dbReference type="NCBI Taxonomy" id="2282478"/>
    <lineage>
        <taxon>Bacteria</taxon>
        <taxon>Bacillati</taxon>
        <taxon>Actinomycetota</taxon>
        <taxon>Thermoleophilia</taxon>
        <taxon>Solirubrobacterales</taxon>
        <taxon>Solirubrobacteraceae</taxon>
        <taxon>Solirubrobacter</taxon>
    </lineage>
</organism>
<accession>A0ABT4RI71</accession>